<evidence type="ECO:0000256" key="2">
    <source>
        <dbReference type="ARBA" id="ARBA00001946"/>
    </source>
</evidence>
<feature type="binding site" evidence="8">
    <location>
        <position position="70"/>
    </location>
    <ligand>
        <name>Mg(2+)</name>
        <dbReference type="ChEBI" id="CHEBI:18420"/>
        <label>1</label>
        <note>catalytic</note>
    </ligand>
</feature>
<dbReference type="Pfam" id="PF00459">
    <property type="entry name" value="Inositol_P"/>
    <property type="match status" value="1"/>
</dbReference>
<dbReference type="Gene3D" id="3.40.190.80">
    <property type="match status" value="1"/>
</dbReference>
<evidence type="ECO:0000256" key="4">
    <source>
        <dbReference type="ARBA" id="ARBA00009759"/>
    </source>
</evidence>
<dbReference type="FunFam" id="3.40.190.80:FF:000002">
    <property type="entry name" value="Inositol-1-monophosphatase"/>
    <property type="match status" value="1"/>
</dbReference>
<dbReference type="InterPro" id="IPR020550">
    <property type="entry name" value="Inositol_monophosphatase_CS"/>
</dbReference>
<feature type="non-terminal residue" evidence="10">
    <location>
        <position position="1"/>
    </location>
</feature>
<keyword evidence="7 8" id="KW-0460">Magnesium</keyword>
<sequence>QIIKEKIWSNKKVQTKACAIDLVTETDRQVEQLLISGLQSHFPDHMFIGEESTDSGVKAVLTDAPTWIIDPVDGTMNFVHGNPNVCVSVGLYVNKQAEVGIIYCPVYELMYTAMKGKGAQLNGKSIHVSEEKELAKALVCIEGGTSRDPEKIKTVIENFEILIPQMHGYRASGSAAFNLASVAQGCTDAFIEFGCHAWDMAAGELIVREAGGAVIDPSGGPFDVMSCRIICASSQELAQTLAGAVKQYYPKRDDAE</sequence>
<dbReference type="PANTHER" id="PTHR20854">
    <property type="entry name" value="INOSITOL MONOPHOSPHATASE"/>
    <property type="match status" value="1"/>
</dbReference>
<keyword evidence="5 8" id="KW-0479">Metal-binding</keyword>
<feature type="binding site" evidence="8">
    <location>
        <position position="50"/>
    </location>
    <ligand>
        <name>Mg(2+)</name>
        <dbReference type="ChEBI" id="CHEBI:18420"/>
        <label>1</label>
        <note>catalytic</note>
    </ligand>
</feature>
<name>A0ABD0YKM6_9HEMI</name>
<dbReference type="PRINTS" id="PR00378">
    <property type="entry name" value="LIIMPHPHTASE"/>
</dbReference>
<protein>
    <recommendedName>
        <fullName evidence="9">Inositol-1-monophosphatase</fullName>
        <ecNumber evidence="9">3.1.3.25</ecNumber>
    </recommendedName>
</protein>
<comment type="cofactor">
    <cofactor evidence="2 8 9">
        <name>Mg(2+)</name>
        <dbReference type="ChEBI" id="CHEBI:18420"/>
    </cofactor>
</comment>
<evidence type="ECO:0000256" key="3">
    <source>
        <dbReference type="ARBA" id="ARBA00005152"/>
    </source>
</evidence>
<dbReference type="EMBL" id="JBFDAA010000007">
    <property type="protein sequence ID" value="KAL1131104.1"/>
    <property type="molecule type" value="Genomic_DNA"/>
</dbReference>
<evidence type="ECO:0000256" key="7">
    <source>
        <dbReference type="ARBA" id="ARBA00022842"/>
    </source>
</evidence>
<keyword evidence="6 9" id="KW-0378">Hydrolase</keyword>
<proteinExistence type="inferred from homology"/>
<accession>A0ABD0YKM6</accession>
<evidence type="ECO:0000313" key="10">
    <source>
        <dbReference type="EMBL" id="KAL1131104.1"/>
    </source>
</evidence>
<evidence type="ECO:0000256" key="9">
    <source>
        <dbReference type="RuleBase" id="RU364068"/>
    </source>
</evidence>
<dbReference type="Proteomes" id="UP001558652">
    <property type="component" value="Unassembled WGS sequence"/>
</dbReference>
<evidence type="ECO:0000256" key="5">
    <source>
        <dbReference type="ARBA" id="ARBA00022723"/>
    </source>
</evidence>
<dbReference type="InterPro" id="IPR020552">
    <property type="entry name" value="Inositol_monoPase_Li-sen"/>
</dbReference>
<dbReference type="PRINTS" id="PR00377">
    <property type="entry name" value="IMPHPHTASES"/>
</dbReference>
<dbReference type="SUPFAM" id="SSF56655">
    <property type="entry name" value="Carbohydrate phosphatase"/>
    <property type="match status" value="1"/>
</dbReference>
<dbReference type="InterPro" id="IPR020583">
    <property type="entry name" value="Inositol_monoP_metal-BS"/>
</dbReference>
<dbReference type="AlphaFoldDB" id="A0ABD0YKM6"/>
<dbReference type="FunFam" id="3.30.540.10:FF:000004">
    <property type="entry name" value="Inositol-1-monophosphatase"/>
    <property type="match status" value="1"/>
</dbReference>
<dbReference type="InterPro" id="IPR033942">
    <property type="entry name" value="IMPase"/>
</dbReference>
<feature type="binding site" evidence="8">
    <location>
        <position position="73"/>
    </location>
    <ligand>
        <name>Mg(2+)</name>
        <dbReference type="ChEBI" id="CHEBI:18420"/>
        <label>1</label>
        <note>catalytic</note>
    </ligand>
</feature>
<evidence type="ECO:0000256" key="1">
    <source>
        <dbReference type="ARBA" id="ARBA00001033"/>
    </source>
</evidence>
<comment type="caution">
    <text evidence="10">The sequence shown here is derived from an EMBL/GenBank/DDBJ whole genome shotgun (WGS) entry which is preliminary data.</text>
</comment>
<dbReference type="GO" id="GO:0052834">
    <property type="term" value="F:inositol monophosphate phosphatase activity"/>
    <property type="evidence" value="ECO:0007669"/>
    <property type="project" value="UniProtKB-EC"/>
</dbReference>
<dbReference type="CDD" id="cd01639">
    <property type="entry name" value="IMPase"/>
    <property type="match status" value="1"/>
</dbReference>
<evidence type="ECO:0000256" key="8">
    <source>
        <dbReference type="PIRSR" id="PIRSR600760-2"/>
    </source>
</evidence>
<evidence type="ECO:0000256" key="6">
    <source>
        <dbReference type="ARBA" id="ARBA00022801"/>
    </source>
</evidence>
<comment type="catalytic activity">
    <reaction evidence="1 9">
        <text>a myo-inositol phosphate + H2O = myo-inositol + phosphate</text>
        <dbReference type="Rhea" id="RHEA:24056"/>
        <dbReference type="ChEBI" id="CHEBI:15377"/>
        <dbReference type="ChEBI" id="CHEBI:17268"/>
        <dbReference type="ChEBI" id="CHEBI:43474"/>
        <dbReference type="ChEBI" id="CHEBI:84139"/>
        <dbReference type="EC" id="3.1.3.25"/>
    </reaction>
</comment>
<evidence type="ECO:0000313" key="11">
    <source>
        <dbReference type="Proteomes" id="UP001558652"/>
    </source>
</evidence>
<dbReference type="Gene3D" id="3.30.540.10">
    <property type="entry name" value="Fructose-1,6-Bisphosphatase, subunit A, domain 1"/>
    <property type="match status" value="1"/>
</dbReference>
<dbReference type="PANTHER" id="PTHR20854:SF4">
    <property type="entry name" value="INOSITOL-1-MONOPHOSPHATASE-RELATED"/>
    <property type="match status" value="1"/>
</dbReference>
<dbReference type="EC" id="3.1.3.25" evidence="9"/>
<comment type="pathway">
    <text evidence="3 9">Polyol metabolism; myo-inositol biosynthesis; myo-inositol from D-glucose 6-phosphate: step 2/2.</text>
</comment>
<reference evidence="10 11" key="1">
    <citation type="submission" date="2024-07" db="EMBL/GenBank/DDBJ databases">
        <title>Chromosome-level genome assembly of the water stick insect Ranatra chinensis (Heteroptera: Nepidae).</title>
        <authorList>
            <person name="Liu X."/>
        </authorList>
    </citation>
    <scope>NUCLEOTIDE SEQUENCE [LARGE SCALE GENOMIC DNA]</scope>
    <source>
        <strain evidence="10">Cailab_2021Rc</strain>
        <tissue evidence="10">Muscle</tissue>
    </source>
</reference>
<dbReference type="GO" id="GO:0046872">
    <property type="term" value="F:metal ion binding"/>
    <property type="evidence" value="ECO:0007669"/>
    <property type="project" value="UniProtKB-KW"/>
</dbReference>
<organism evidence="10 11">
    <name type="scientific">Ranatra chinensis</name>
    <dbReference type="NCBI Taxonomy" id="642074"/>
    <lineage>
        <taxon>Eukaryota</taxon>
        <taxon>Metazoa</taxon>
        <taxon>Ecdysozoa</taxon>
        <taxon>Arthropoda</taxon>
        <taxon>Hexapoda</taxon>
        <taxon>Insecta</taxon>
        <taxon>Pterygota</taxon>
        <taxon>Neoptera</taxon>
        <taxon>Paraneoptera</taxon>
        <taxon>Hemiptera</taxon>
        <taxon>Heteroptera</taxon>
        <taxon>Panheteroptera</taxon>
        <taxon>Nepomorpha</taxon>
        <taxon>Nepidae</taxon>
        <taxon>Ranatrinae</taxon>
        <taxon>Ranatra</taxon>
    </lineage>
</organism>
<dbReference type="PROSITE" id="PS00630">
    <property type="entry name" value="IMP_2"/>
    <property type="match status" value="1"/>
</dbReference>
<dbReference type="InterPro" id="IPR000760">
    <property type="entry name" value="Inositol_monophosphatase-like"/>
</dbReference>
<dbReference type="PROSITE" id="PS00629">
    <property type="entry name" value="IMP_1"/>
    <property type="match status" value="1"/>
</dbReference>
<gene>
    <name evidence="10" type="ORF">AAG570_012341</name>
</gene>
<feature type="binding site" evidence="8">
    <location>
        <position position="199"/>
    </location>
    <ligand>
        <name>Mg(2+)</name>
        <dbReference type="ChEBI" id="CHEBI:18420"/>
        <label>1</label>
        <note>catalytic</note>
    </ligand>
</feature>
<keyword evidence="11" id="KW-1185">Reference proteome</keyword>
<comment type="similarity">
    <text evidence="4 9">Belongs to the inositol monophosphatase superfamily.</text>
</comment>